<evidence type="ECO:0000313" key="1">
    <source>
        <dbReference type="EMBL" id="ADW71619.1"/>
    </source>
</evidence>
<keyword evidence="2" id="KW-1185">Reference proteome</keyword>
<evidence type="ECO:0000313" key="2">
    <source>
        <dbReference type="Proteomes" id="UP000000343"/>
    </source>
</evidence>
<accession>E8X835</accession>
<keyword evidence="1" id="KW-0614">Plasmid</keyword>
<proteinExistence type="predicted"/>
<reference evidence="2" key="1">
    <citation type="submission" date="2011-01" db="EMBL/GenBank/DDBJ databases">
        <title>Complete sequence of plasmid5 of Acidobacterium sp. MP5ACTX9.</title>
        <authorList>
            <consortium name="US DOE Joint Genome Institute"/>
            <person name="Lucas S."/>
            <person name="Copeland A."/>
            <person name="Lapidus A."/>
            <person name="Cheng J.-F."/>
            <person name="Goodwin L."/>
            <person name="Pitluck S."/>
            <person name="Teshima H."/>
            <person name="Detter J.C."/>
            <person name="Han C."/>
            <person name="Tapia R."/>
            <person name="Land M."/>
            <person name="Hauser L."/>
            <person name="Kyrpides N."/>
            <person name="Ivanova N."/>
            <person name="Ovchinnikova G."/>
            <person name="Pagani I."/>
            <person name="Rawat S.R."/>
            <person name="Mannisto M."/>
            <person name="Haggblom M.M."/>
            <person name="Woyke T."/>
        </authorList>
    </citation>
    <scope>NUCLEOTIDE SEQUENCE [LARGE SCALE GENOMIC DNA]</scope>
    <source>
        <strain evidence="2">MP5ACTX9</strain>
        <plasmid evidence="2">Plasmid pACIX905</plasmid>
    </source>
</reference>
<name>E8X835_GRATM</name>
<dbReference type="AlphaFoldDB" id="E8X835"/>
<protein>
    <submittedName>
        <fullName evidence="1">Uncharacterized protein</fullName>
    </submittedName>
</protein>
<dbReference type="KEGG" id="acm:AciX9_4692"/>
<dbReference type="HOGENOM" id="CLU_2584813_0_0_0"/>
<geneLocation type="plasmid" evidence="1 2">
    <name>pACIX905</name>
</geneLocation>
<dbReference type="EMBL" id="CP002485">
    <property type="protein sequence ID" value="ADW71619.1"/>
    <property type="molecule type" value="Genomic_DNA"/>
</dbReference>
<gene>
    <name evidence="1" type="ordered locus">AciX9_4692</name>
</gene>
<dbReference type="Proteomes" id="UP000000343">
    <property type="component" value="Plasmid pACIX905"/>
</dbReference>
<sequence length="80" mass="9234">MPFETVSTSKKMCLSAGFTHYIRAIEERQQEDRSVGKAMDINLRLVVGKLLILAALPFYLHPRHNHDLRPLRVTHDLHAE</sequence>
<organism evidence="2">
    <name type="scientific">Granulicella tundricola (strain ATCC BAA-1859 / DSM 23138 / MP5ACTX9)</name>
    <dbReference type="NCBI Taxonomy" id="1198114"/>
    <lineage>
        <taxon>Bacteria</taxon>
        <taxon>Pseudomonadati</taxon>
        <taxon>Acidobacteriota</taxon>
        <taxon>Terriglobia</taxon>
        <taxon>Terriglobales</taxon>
        <taxon>Acidobacteriaceae</taxon>
        <taxon>Granulicella</taxon>
    </lineage>
</organism>